<dbReference type="Proteomes" id="UP000805193">
    <property type="component" value="Unassembled WGS sequence"/>
</dbReference>
<reference evidence="1 2" key="1">
    <citation type="journal article" date="2020" name="Cell">
        <title>Large-Scale Comparative Analyses of Tick Genomes Elucidate Their Genetic Diversity and Vector Capacities.</title>
        <authorList>
            <consortium name="Tick Genome and Microbiome Consortium (TIGMIC)"/>
            <person name="Jia N."/>
            <person name="Wang J."/>
            <person name="Shi W."/>
            <person name="Du L."/>
            <person name="Sun Y."/>
            <person name="Zhan W."/>
            <person name="Jiang J.F."/>
            <person name="Wang Q."/>
            <person name="Zhang B."/>
            <person name="Ji P."/>
            <person name="Bell-Sakyi L."/>
            <person name="Cui X.M."/>
            <person name="Yuan T.T."/>
            <person name="Jiang B.G."/>
            <person name="Yang W.F."/>
            <person name="Lam T.T."/>
            <person name="Chang Q.C."/>
            <person name="Ding S.J."/>
            <person name="Wang X.J."/>
            <person name="Zhu J.G."/>
            <person name="Ruan X.D."/>
            <person name="Zhao L."/>
            <person name="Wei J.T."/>
            <person name="Ye R.Z."/>
            <person name="Que T.C."/>
            <person name="Du C.H."/>
            <person name="Zhou Y.H."/>
            <person name="Cheng J.X."/>
            <person name="Dai P.F."/>
            <person name="Guo W.B."/>
            <person name="Han X.H."/>
            <person name="Huang E.J."/>
            <person name="Li L.F."/>
            <person name="Wei W."/>
            <person name="Gao Y.C."/>
            <person name="Liu J.Z."/>
            <person name="Shao H.Z."/>
            <person name="Wang X."/>
            <person name="Wang C.C."/>
            <person name="Yang T.C."/>
            <person name="Huo Q.B."/>
            <person name="Li W."/>
            <person name="Chen H.Y."/>
            <person name="Chen S.E."/>
            <person name="Zhou L.G."/>
            <person name="Ni X.B."/>
            <person name="Tian J.H."/>
            <person name="Sheng Y."/>
            <person name="Liu T."/>
            <person name="Pan Y.S."/>
            <person name="Xia L.Y."/>
            <person name="Li J."/>
            <person name="Zhao F."/>
            <person name="Cao W.C."/>
        </authorList>
    </citation>
    <scope>NUCLEOTIDE SEQUENCE [LARGE SCALE GENOMIC DNA]</scope>
    <source>
        <strain evidence="1">Iper-2018</strain>
    </source>
</reference>
<sequence>MDLMARMAAMDLRMVADRTGREHNRALGTGTPADPSGEQRRQGEDATPSIDTAAEENGGGDPLPPRPKSPTEGAGPQTTADGATPETNGEYTLSDNSTEQLVTPFPKGTRFVADIPTQNRFQLIDFDGELAASRVFKKIASAMRVEVEGEEIMPEEVSKKFGWRVAGEKKTQVQESKLSLTPVNAGPAAAGHRRPQRKKIQEKATQGSEDACVAEARYQDRHASQGWPEHWRTIVVAANVSGEEVTQDVICPNKQQNIVVVITHKRENADRYSAVRSLTINGMAHEVSAYVTAPHGTVKGVKRGVLFTDTVQETNDYTVQGYNPTAMEANRIGKTTTVVIAFDGDKVQNYIKYGNLLIECSLYRKQIDMCCRCGRLGHRMDVCPNSENRICRGCGIKNPKKSHVCSNPKCSLCGGNHLSADKRRGAAAAAAAEGASVAADNVTGVRGASQPLQDKAREKQERCQVIIGGWGSQARISFEVQVEDPAEQRRREREEKAEAAVPPTMETVMSMLTQISNQVSQLSEQVNSLTVRMNNVEAKHRQLSVRVMTCDAKIKHLTVAKMKSSRVNLRVRPQEVGSVHNPTAQKVEN</sequence>
<keyword evidence="2" id="KW-1185">Reference proteome</keyword>
<dbReference type="EMBL" id="JABSTQ010008126">
    <property type="protein sequence ID" value="KAG0434856.1"/>
    <property type="molecule type" value="Genomic_DNA"/>
</dbReference>
<organism evidence="1 2">
    <name type="scientific">Ixodes persulcatus</name>
    <name type="common">Taiga tick</name>
    <dbReference type="NCBI Taxonomy" id="34615"/>
    <lineage>
        <taxon>Eukaryota</taxon>
        <taxon>Metazoa</taxon>
        <taxon>Ecdysozoa</taxon>
        <taxon>Arthropoda</taxon>
        <taxon>Chelicerata</taxon>
        <taxon>Arachnida</taxon>
        <taxon>Acari</taxon>
        <taxon>Parasitiformes</taxon>
        <taxon>Ixodida</taxon>
        <taxon>Ixodoidea</taxon>
        <taxon>Ixodidae</taxon>
        <taxon>Ixodinae</taxon>
        <taxon>Ixodes</taxon>
    </lineage>
</organism>
<evidence type="ECO:0000313" key="1">
    <source>
        <dbReference type="EMBL" id="KAG0434856.1"/>
    </source>
</evidence>
<evidence type="ECO:0000313" key="2">
    <source>
        <dbReference type="Proteomes" id="UP000805193"/>
    </source>
</evidence>
<accession>A0AC60QNA6</accession>
<proteinExistence type="predicted"/>
<gene>
    <name evidence="1" type="ORF">HPB47_018828</name>
</gene>
<comment type="caution">
    <text evidence="1">The sequence shown here is derived from an EMBL/GenBank/DDBJ whole genome shotgun (WGS) entry which is preliminary data.</text>
</comment>
<protein>
    <submittedName>
        <fullName evidence="1">Uncharacterized protein</fullName>
    </submittedName>
</protein>
<name>A0AC60QNA6_IXOPE</name>